<dbReference type="OrthoDB" id="7844825at2"/>
<dbReference type="EMBL" id="WWNR01000008">
    <property type="protein sequence ID" value="MZQ89992.1"/>
    <property type="molecule type" value="Genomic_DNA"/>
</dbReference>
<evidence type="ECO:0000313" key="2">
    <source>
        <dbReference type="EMBL" id="MZQ89992.1"/>
    </source>
</evidence>
<gene>
    <name evidence="2" type="ORF">GS660_12925</name>
</gene>
<dbReference type="AlphaFoldDB" id="A0A6L8VK74"/>
<proteinExistence type="predicted"/>
<accession>A0A6L8VK74</accession>
<keyword evidence="1" id="KW-1133">Transmembrane helix</keyword>
<comment type="caution">
    <text evidence="2">The sequence shown here is derived from an EMBL/GenBank/DDBJ whole genome shotgun (WGS) entry which is preliminary data.</text>
</comment>
<feature type="transmembrane region" description="Helical" evidence="1">
    <location>
        <begin position="20"/>
        <end position="39"/>
    </location>
</feature>
<feature type="transmembrane region" description="Helical" evidence="1">
    <location>
        <begin position="97"/>
        <end position="117"/>
    </location>
</feature>
<name>A0A6L8VK74_9RHOB</name>
<dbReference type="Proteomes" id="UP000477083">
    <property type="component" value="Unassembled WGS sequence"/>
</dbReference>
<feature type="transmembrane region" description="Helical" evidence="1">
    <location>
        <begin position="361"/>
        <end position="382"/>
    </location>
</feature>
<evidence type="ECO:0000313" key="3">
    <source>
        <dbReference type="Proteomes" id="UP000477083"/>
    </source>
</evidence>
<feature type="transmembrane region" description="Helical" evidence="1">
    <location>
        <begin position="307"/>
        <end position="327"/>
    </location>
</feature>
<evidence type="ECO:0008006" key="4">
    <source>
        <dbReference type="Google" id="ProtNLM"/>
    </source>
</evidence>
<feature type="transmembrane region" description="Helical" evidence="1">
    <location>
        <begin position="275"/>
        <end position="295"/>
    </location>
</feature>
<dbReference type="RefSeq" id="WP_161347156.1">
    <property type="nucleotide sequence ID" value="NZ_BMGW01000008.1"/>
</dbReference>
<keyword evidence="3" id="KW-1185">Reference proteome</keyword>
<protein>
    <recommendedName>
        <fullName evidence="4">Glycosyltransferase RgtA/B/C/D-like domain-containing protein</fullName>
    </recommendedName>
</protein>
<sequence length="524" mass="56064">MTSIDQGRGAVSPVTGVRGLAPLAALAVAACCTVLPILAHPHLPLTDLPNHIARHAIQAEPGGPLSQFYTVTSKLVPNSAVDLLWRFTGFPGTPERFSQIVLAAYALALIAATMLLSRTVQGRWTAWPAASGLLVFNAPFFWGFENYVVSIPFAIAALAIYLGTEGRPTVQRCALLVPLALALYTMHFFGFAALAIAALGREVQRLLGAGADWKRQLGRGLPLAVPFLVPIGWMLSDILTSPPAPSGSVTQFGGLSSRFELLTASFEAPGRLGGLWLNLLGLAGLVTILGCLFSLRRRCGARLVMAPALIGPAVALAAATLAAPLWLNGVALVHIRLPFVLLTVLLAGTAWTGLTARQARALALWIVLLLVARGVAFERFAADHSAEVQDLVQVLDSLPAGSRLLPLRAAGMERDRRLWHVQAYAVSLRGAFVPTLFQGVHDLQLKKGFETSAHPALFSIDERRLLPGSAERAQTDIPFLEGWQDKFTHALLLDAVPTTLDSHANLTRVDGKGRFTLYRISGSP</sequence>
<organism evidence="2 3">
    <name type="scientific">Frigidibacter albus</name>
    <dbReference type="NCBI Taxonomy" id="1465486"/>
    <lineage>
        <taxon>Bacteria</taxon>
        <taxon>Pseudomonadati</taxon>
        <taxon>Pseudomonadota</taxon>
        <taxon>Alphaproteobacteria</taxon>
        <taxon>Rhodobacterales</taxon>
        <taxon>Paracoccaceae</taxon>
        <taxon>Frigidibacter</taxon>
    </lineage>
</organism>
<keyword evidence="1" id="KW-0812">Transmembrane</keyword>
<evidence type="ECO:0000256" key="1">
    <source>
        <dbReference type="SAM" id="Phobius"/>
    </source>
</evidence>
<keyword evidence="1" id="KW-0472">Membrane</keyword>
<feature type="transmembrane region" description="Helical" evidence="1">
    <location>
        <begin position="147"/>
        <end position="163"/>
    </location>
</feature>
<reference evidence="2 3" key="1">
    <citation type="submission" date="2020-01" db="EMBL/GenBank/DDBJ databases">
        <title>Frigidibacter albus SP32T (=CGMCC 1.13995T).</title>
        <authorList>
            <person name="Liao X."/>
        </authorList>
    </citation>
    <scope>NUCLEOTIDE SEQUENCE [LARGE SCALE GENOMIC DNA]</scope>
    <source>
        <strain evidence="2 3">SP32</strain>
    </source>
</reference>
<feature type="transmembrane region" description="Helical" evidence="1">
    <location>
        <begin position="333"/>
        <end position="354"/>
    </location>
</feature>
<feature type="transmembrane region" description="Helical" evidence="1">
    <location>
        <begin position="175"/>
        <end position="199"/>
    </location>
</feature>